<accession>J9D2A4</accession>
<dbReference type="Gene3D" id="3.30.460.10">
    <property type="entry name" value="Beta Polymerase, domain 2"/>
    <property type="match status" value="1"/>
</dbReference>
<organism evidence="1">
    <name type="scientific">gut metagenome</name>
    <dbReference type="NCBI Taxonomy" id="749906"/>
    <lineage>
        <taxon>unclassified sequences</taxon>
        <taxon>metagenomes</taxon>
        <taxon>organismal metagenomes</taxon>
    </lineage>
</organism>
<gene>
    <name evidence="1" type="ORF">EVA_05145</name>
</gene>
<dbReference type="EMBL" id="AMCI01001073">
    <property type="protein sequence ID" value="EJX06741.1"/>
    <property type="molecule type" value="Genomic_DNA"/>
</dbReference>
<comment type="caution">
    <text evidence="1">The sequence shown here is derived from an EMBL/GenBank/DDBJ whole genome shotgun (WGS) entry which is preliminary data.</text>
</comment>
<dbReference type="SUPFAM" id="SSF81301">
    <property type="entry name" value="Nucleotidyltransferase"/>
    <property type="match status" value="1"/>
</dbReference>
<sequence>MNQLSILELAAIQQQKARQVLEQSGIASIWEKAGCRVQLIGSVRMGLLINHRDIDLHVYSEHITEAHSFAIAAQMARIPEVKDLTCINGLHTDEHCMEWHLHYQYGEETWKFDIIHIEAGTLYDGYFEQMADRIVELATPEQLETILRLKYETPETETIIGAEYYEAVLTAGVTTLPELRAWLKERRQKEPYYWMP</sequence>
<dbReference type="InterPro" id="IPR043519">
    <property type="entry name" value="NT_sf"/>
</dbReference>
<evidence type="ECO:0008006" key="2">
    <source>
        <dbReference type="Google" id="ProtNLM"/>
    </source>
</evidence>
<name>J9D2A4_9ZZZZ</name>
<reference evidence="1" key="1">
    <citation type="journal article" date="2012" name="PLoS ONE">
        <title>Gene sets for utilization of primary and secondary nutrition supplies in the distal gut of endangered iberian lynx.</title>
        <authorList>
            <person name="Alcaide M."/>
            <person name="Messina E."/>
            <person name="Richter M."/>
            <person name="Bargiela R."/>
            <person name="Peplies J."/>
            <person name="Huws S.A."/>
            <person name="Newbold C.J."/>
            <person name="Golyshin P.N."/>
            <person name="Simon M.A."/>
            <person name="Lopez G."/>
            <person name="Yakimov M.M."/>
            <person name="Ferrer M."/>
        </authorList>
    </citation>
    <scope>NUCLEOTIDE SEQUENCE</scope>
</reference>
<evidence type="ECO:0000313" key="1">
    <source>
        <dbReference type="EMBL" id="EJX06741.1"/>
    </source>
</evidence>
<protein>
    <recommendedName>
        <fullName evidence="2">Polymerase nucleotidyl transferase domain-containing protein</fullName>
    </recommendedName>
</protein>
<proteinExistence type="predicted"/>
<dbReference type="AlphaFoldDB" id="J9D2A4"/>